<protein>
    <submittedName>
        <fullName evidence="2">Chemotaxis protein CheW</fullName>
    </submittedName>
</protein>
<organism evidence="2 3">
    <name type="scientific">Thermoanaerobacter kivui</name>
    <name type="common">Acetogenium kivui</name>
    <dbReference type="NCBI Taxonomy" id="2325"/>
    <lineage>
        <taxon>Bacteria</taxon>
        <taxon>Bacillati</taxon>
        <taxon>Bacillota</taxon>
        <taxon>Clostridia</taxon>
        <taxon>Thermoanaerobacterales</taxon>
        <taxon>Thermoanaerobacteraceae</taxon>
        <taxon>Thermoanaerobacter</taxon>
    </lineage>
</organism>
<dbReference type="KEGG" id="tki:TKV_c11260"/>
<proteinExistence type="predicted"/>
<evidence type="ECO:0000313" key="2">
    <source>
        <dbReference type="EMBL" id="AIS52298.1"/>
    </source>
</evidence>
<feature type="domain" description="CheW-like" evidence="1">
    <location>
        <begin position="2"/>
        <end position="142"/>
    </location>
</feature>
<dbReference type="GO" id="GO:0006935">
    <property type="term" value="P:chemotaxis"/>
    <property type="evidence" value="ECO:0007669"/>
    <property type="project" value="InterPro"/>
</dbReference>
<dbReference type="EMBL" id="CP009170">
    <property type="protein sequence ID" value="AIS52298.1"/>
    <property type="molecule type" value="Genomic_DNA"/>
</dbReference>
<keyword evidence="3" id="KW-1185">Reference proteome</keyword>
<accession>A0A097AR72</accession>
<dbReference type="Proteomes" id="UP000029669">
    <property type="component" value="Chromosome"/>
</dbReference>
<dbReference type="GO" id="GO:0007165">
    <property type="term" value="P:signal transduction"/>
    <property type="evidence" value="ECO:0007669"/>
    <property type="project" value="InterPro"/>
</dbReference>
<dbReference type="SUPFAM" id="SSF50341">
    <property type="entry name" value="CheW-like"/>
    <property type="match status" value="1"/>
</dbReference>
<name>A0A097AR72_THEKI</name>
<dbReference type="RefSeq" id="WP_049685073.1">
    <property type="nucleotide sequence ID" value="NZ_CP009170.1"/>
</dbReference>
<dbReference type="PROSITE" id="PS50851">
    <property type="entry name" value="CHEW"/>
    <property type="match status" value="1"/>
</dbReference>
<evidence type="ECO:0000259" key="1">
    <source>
        <dbReference type="PROSITE" id="PS50851"/>
    </source>
</evidence>
<dbReference type="InterPro" id="IPR039315">
    <property type="entry name" value="CheW"/>
</dbReference>
<dbReference type="PANTHER" id="PTHR22617">
    <property type="entry name" value="CHEMOTAXIS SENSOR HISTIDINE KINASE-RELATED"/>
    <property type="match status" value="1"/>
</dbReference>
<gene>
    <name evidence="2" type="primary">cheW</name>
    <name evidence="2" type="ORF">TKV_c11260</name>
</gene>
<dbReference type="eggNOG" id="COG0835">
    <property type="taxonomic scope" value="Bacteria"/>
</dbReference>
<dbReference type="GO" id="GO:0005829">
    <property type="term" value="C:cytosol"/>
    <property type="evidence" value="ECO:0007669"/>
    <property type="project" value="TreeGrafter"/>
</dbReference>
<reference evidence="3" key="1">
    <citation type="journal article" date="2015" name="Genome Announc.">
        <title>Whole-Genome Sequences of 80 Environmental and Clinical Isolates of Burkholderia pseudomallei.</title>
        <authorList>
            <person name="Johnson S.L."/>
            <person name="Baker A.L."/>
            <person name="Chain P.S."/>
            <person name="Currie B.J."/>
            <person name="Daligault H.E."/>
            <person name="Davenport K.W."/>
            <person name="Davis C.B."/>
            <person name="Inglis T.J."/>
            <person name="Kaestli M."/>
            <person name="Koren S."/>
            <person name="Mayo M."/>
            <person name="Merritt A.J."/>
            <person name="Price E.P."/>
            <person name="Sarovich D.S."/>
            <person name="Warner J."/>
            <person name="Rosovitz M.J."/>
        </authorList>
    </citation>
    <scope>NUCLEOTIDE SEQUENCE [LARGE SCALE GENOMIC DNA]</scope>
    <source>
        <strain evidence="3">DSM 2030</strain>
    </source>
</reference>
<dbReference type="OrthoDB" id="9794382at2"/>
<dbReference type="Gene3D" id="2.40.50.180">
    <property type="entry name" value="CheA-289, Domain 4"/>
    <property type="match status" value="1"/>
</dbReference>
<dbReference type="AlphaFoldDB" id="A0A097AR72"/>
<dbReference type="InterPro" id="IPR002545">
    <property type="entry name" value="CheW-lke_dom"/>
</dbReference>
<sequence>MTNQIVVFKLNNEDFCVDINQVIEIIRLQTIIKVPDAPSFVEGITNLRGTVIPIVDLKKRFNLPLSEKNDNNRIIVVNVTNKPVGFIVDSVTEVLHVDESSIQEAPDIIKGIGKEYIRSIINIQDRLIINLDLHKVLTEKEKKEIEEM</sequence>
<dbReference type="STRING" id="2325.TKV_c11260"/>
<dbReference type="PANTHER" id="PTHR22617:SF23">
    <property type="entry name" value="CHEMOTAXIS PROTEIN CHEW"/>
    <property type="match status" value="1"/>
</dbReference>
<dbReference type="HOGENOM" id="CLU_048995_3_1_9"/>
<dbReference type="Gene3D" id="2.30.30.40">
    <property type="entry name" value="SH3 Domains"/>
    <property type="match status" value="1"/>
</dbReference>
<dbReference type="Pfam" id="PF01584">
    <property type="entry name" value="CheW"/>
    <property type="match status" value="1"/>
</dbReference>
<evidence type="ECO:0000313" key="3">
    <source>
        <dbReference type="Proteomes" id="UP000029669"/>
    </source>
</evidence>
<dbReference type="InterPro" id="IPR036061">
    <property type="entry name" value="CheW-like_dom_sf"/>
</dbReference>
<dbReference type="SMART" id="SM00260">
    <property type="entry name" value="CheW"/>
    <property type="match status" value="1"/>
</dbReference>
<dbReference type="CDD" id="cd00732">
    <property type="entry name" value="CheW"/>
    <property type="match status" value="1"/>
</dbReference>